<feature type="domain" description="Tyrosine-protein phosphatase" evidence="1">
    <location>
        <begin position="3"/>
        <end position="46"/>
    </location>
</feature>
<dbReference type="AlphaFoldDB" id="A0A915C1C8"/>
<protein>
    <submittedName>
        <fullName evidence="3">Tyrosine-protein phosphatase domain-containing protein</fullName>
    </submittedName>
</protein>
<dbReference type="Pfam" id="PF00102">
    <property type="entry name" value="Y_phosphatase"/>
    <property type="match status" value="1"/>
</dbReference>
<evidence type="ECO:0000313" key="3">
    <source>
        <dbReference type="WBParaSite" id="PgR078_g001_t01"/>
    </source>
</evidence>
<evidence type="ECO:0000259" key="1">
    <source>
        <dbReference type="Pfam" id="PF00102"/>
    </source>
</evidence>
<dbReference type="PANTHER" id="PTHR46163:SF5">
    <property type="entry name" value="TYROSINE-PROTEIN PHOSPHATASE"/>
    <property type="match status" value="1"/>
</dbReference>
<organism evidence="2 3">
    <name type="scientific">Parascaris univalens</name>
    <name type="common">Nematode worm</name>
    <dbReference type="NCBI Taxonomy" id="6257"/>
    <lineage>
        <taxon>Eukaryota</taxon>
        <taxon>Metazoa</taxon>
        <taxon>Ecdysozoa</taxon>
        <taxon>Nematoda</taxon>
        <taxon>Chromadorea</taxon>
        <taxon>Rhabditida</taxon>
        <taxon>Spirurina</taxon>
        <taxon>Ascaridomorpha</taxon>
        <taxon>Ascaridoidea</taxon>
        <taxon>Ascarididae</taxon>
        <taxon>Parascaris</taxon>
    </lineage>
</organism>
<name>A0A915C1C8_PARUN</name>
<reference evidence="3" key="1">
    <citation type="submission" date="2022-11" db="UniProtKB">
        <authorList>
            <consortium name="WormBaseParasite"/>
        </authorList>
    </citation>
    <scope>IDENTIFICATION</scope>
</reference>
<dbReference type="InterPro" id="IPR029021">
    <property type="entry name" value="Prot-tyrosine_phosphatase-like"/>
</dbReference>
<dbReference type="GO" id="GO:0004725">
    <property type="term" value="F:protein tyrosine phosphatase activity"/>
    <property type="evidence" value="ECO:0007669"/>
    <property type="project" value="InterPro"/>
</dbReference>
<sequence length="79" mass="9658">MEFIIERLQTATACESMDQILKELRNQRPFSIQNDLQYLYVHRIMLFYFFEKHKIGADTDEMIVKYKRFIDEYNNATKI</sequence>
<dbReference type="WBParaSite" id="PgR078_g001_t01">
    <property type="protein sequence ID" value="PgR078_g001_t01"/>
    <property type="gene ID" value="PgR078_g001"/>
</dbReference>
<proteinExistence type="predicted"/>
<dbReference type="Gene3D" id="3.90.190.10">
    <property type="entry name" value="Protein tyrosine phosphatase superfamily"/>
    <property type="match status" value="1"/>
</dbReference>
<dbReference type="Proteomes" id="UP000887569">
    <property type="component" value="Unplaced"/>
</dbReference>
<evidence type="ECO:0000313" key="2">
    <source>
        <dbReference type="Proteomes" id="UP000887569"/>
    </source>
</evidence>
<accession>A0A915C1C8</accession>
<keyword evidence="2" id="KW-1185">Reference proteome</keyword>
<dbReference type="PANTHER" id="PTHR46163">
    <property type="entry name" value="TYROSINE-PROTEIN PHOSPHATASE-RELATED"/>
    <property type="match status" value="1"/>
</dbReference>
<dbReference type="InterPro" id="IPR052782">
    <property type="entry name" value="Oocyte-zygote_transition_reg"/>
</dbReference>
<dbReference type="SUPFAM" id="SSF52799">
    <property type="entry name" value="(Phosphotyrosine protein) phosphatases II"/>
    <property type="match status" value="1"/>
</dbReference>
<dbReference type="InterPro" id="IPR000242">
    <property type="entry name" value="PTP_cat"/>
</dbReference>